<evidence type="ECO:0000313" key="4">
    <source>
        <dbReference type="EMBL" id="BDZ47827.1"/>
    </source>
</evidence>
<keyword evidence="2" id="KW-0813">Transport</keyword>
<sequence>MTIALTACSGSSGSSGSQSAKALTWGMWIAGNADQAAWQKVADAADADQSGLKVTIQGAPFNDYWTKLRTQLSTGSAPCIVSLQSLRAANYTDQLVAIDSLAKKNDTDLSAYDTTALNGMKVDGKLYALPYDTGPYLMFYNKDMFEAAGVAEPKPGWTVSQFEAAGAALKAKGKTLFASTAEDLGLESSILAYNDGRVISEDGTLNATDPKFEKGLDWLASLVKKGYALPASADGSNDDNEFVSGQAATYTDGPWSLITQKAKAKFDLGVTTLPVGDSTQTTFSAGSGFGISKQCKYPDQAYKAIVSMTSEKTLGELAAKGRAFPGRTAVQKDWFDNAKIDGAQDVFATALKGAVPLPGNKNSDQLGQLFAQYGIQAVNGQQSGSQVMTQISSQLPK</sequence>
<dbReference type="PANTHER" id="PTHR30061">
    <property type="entry name" value="MALTOSE-BINDING PERIPLASMIC PROTEIN"/>
    <property type="match status" value="1"/>
</dbReference>
<dbReference type="InterPro" id="IPR006059">
    <property type="entry name" value="SBP"/>
</dbReference>
<evidence type="ECO:0000313" key="5">
    <source>
        <dbReference type="Proteomes" id="UP001321486"/>
    </source>
</evidence>
<gene>
    <name evidence="4" type="ORF">GCM10025867_00680</name>
</gene>
<dbReference type="SUPFAM" id="SSF53850">
    <property type="entry name" value="Periplasmic binding protein-like II"/>
    <property type="match status" value="1"/>
</dbReference>
<accession>A0ABM8GI24</accession>
<proteinExistence type="inferred from homology"/>
<keyword evidence="3" id="KW-0732">Signal</keyword>
<comment type="similarity">
    <text evidence="1">Belongs to the bacterial solute-binding protein 1 family.</text>
</comment>
<dbReference type="Gene3D" id="3.40.190.10">
    <property type="entry name" value="Periplasmic binding protein-like II"/>
    <property type="match status" value="1"/>
</dbReference>
<dbReference type="Pfam" id="PF13416">
    <property type="entry name" value="SBP_bac_8"/>
    <property type="match status" value="1"/>
</dbReference>
<protein>
    <submittedName>
        <fullName evidence="4">ABC transporter substrate-binding protein</fullName>
    </submittedName>
</protein>
<dbReference type="Proteomes" id="UP001321486">
    <property type="component" value="Chromosome"/>
</dbReference>
<keyword evidence="5" id="KW-1185">Reference proteome</keyword>
<organism evidence="4 5">
    <name type="scientific">Frondihabitans sucicola</name>
    <dbReference type="NCBI Taxonomy" id="1268041"/>
    <lineage>
        <taxon>Bacteria</taxon>
        <taxon>Bacillati</taxon>
        <taxon>Actinomycetota</taxon>
        <taxon>Actinomycetes</taxon>
        <taxon>Micrococcales</taxon>
        <taxon>Microbacteriaceae</taxon>
        <taxon>Frondihabitans</taxon>
    </lineage>
</organism>
<dbReference type="CDD" id="cd13585">
    <property type="entry name" value="PBP2_TMBP_like"/>
    <property type="match status" value="1"/>
</dbReference>
<dbReference type="PANTHER" id="PTHR30061:SF50">
    <property type="entry name" value="MALTOSE_MALTODEXTRIN-BINDING PERIPLASMIC PROTEIN"/>
    <property type="match status" value="1"/>
</dbReference>
<evidence type="ECO:0000256" key="3">
    <source>
        <dbReference type="ARBA" id="ARBA00022729"/>
    </source>
</evidence>
<evidence type="ECO:0000256" key="1">
    <source>
        <dbReference type="ARBA" id="ARBA00008520"/>
    </source>
</evidence>
<name>A0ABM8GI24_9MICO</name>
<reference evidence="5" key="1">
    <citation type="journal article" date="2019" name="Int. J. Syst. Evol. Microbiol.">
        <title>The Global Catalogue of Microorganisms (GCM) 10K type strain sequencing project: providing services to taxonomists for standard genome sequencing and annotation.</title>
        <authorList>
            <consortium name="The Broad Institute Genomics Platform"/>
            <consortium name="The Broad Institute Genome Sequencing Center for Infectious Disease"/>
            <person name="Wu L."/>
            <person name="Ma J."/>
        </authorList>
    </citation>
    <scope>NUCLEOTIDE SEQUENCE [LARGE SCALE GENOMIC DNA]</scope>
    <source>
        <strain evidence="5">NBRC 108728</strain>
    </source>
</reference>
<evidence type="ECO:0000256" key="2">
    <source>
        <dbReference type="ARBA" id="ARBA00022448"/>
    </source>
</evidence>
<dbReference type="EMBL" id="AP027732">
    <property type="protein sequence ID" value="BDZ47827.1"/>
    <property type="molecule type" value="Genomic_DNA"/>
</dbReference>